<feature type="chain" id="PRO_5040119250" evidence="2">
    <location>
        <begin position="20"/>
        <end position="633"/>
    </location>
</feature>
<name>A0A9P0DP22_PHACE</name>
<sequence length="633" mass="67193">MKFMLWLLALSGYIIVVKCSLSPLVINPGGIGGIFKGPNSETIIKGPDGSVITSESEGGEIHTGTGFQPIVVAETVDISGQADSEINAIASFGTTGTVDLFQNGDQAVLPVLGPVGGHLPVTIAPPLEPVISATAAPTLASAAPVITLNAPIEIAQQEPHIIETEIVDTPVIEPNQSSDLIGPSGRISTRGSSSIISGPASTTISEPARIAVVAPSVPIVVSSITTPLHHTPLVQVNEEIPLAVSNPLNSRAVPASDPRLPLIPITAPPINVDSTLVPSLGSSSIAHPSDSKYIDTKWGSTLAPPLLRNSPTSDGYQGNVVGISSTLVPSVLGQDWDDKVVPQIQYSTVSSIIDENQVWSSTIASPDSLGSNNNIVQPSSSFGIINNLDVDRRIVSTTPSPEQSTPSTILSSTDISIQAGSNLQQNLDQALATNRQLILNPNTIPSRNIIPPEIGPIPNGNIDLGTTIEVSSVPKAPGFAVISKSQNNQINYYNPENRFLNDRVPDDGRFQGGIPDQPLVFSRIDSVQNEVLPVDSRNDFSNEIYPQTIGGNYPLLRSTQPNAHSIYPERRYETKLGNQGVDSSQIQVANILQPPVENRSQDFPAPGERAFYDDSGTEVLWNRYGRRAKFERS</sequence>
<reference evidence="3" key="1">
    <citation type="submission" date="2022-01" db="EMBL/GenBank/DDBJ databases">
        <authorList>
            <person name="King R."/>
        </authorList>
    </citation>
    <scope>NUCLEOTIDE SEQUENCE</scope>
</reference>
<keyword evidence="2" id="KW-0732">Signal</keyword>
<evidence type="ECO:0000313" key="3">
    <source>
        <dbReference type="EMBL" id="CAH1160064.1"/>
    </source>
</evidence>
<evidence type="ECO:0000256" key="1">
    <source>
        <dbReference type="SAM" id="MobiDB-lite"/>
    </source>
</evidence>
<dbReference type="Proteomes" id="UP001153737">
    <property type="component" value="Chromosome 3"/>
</dbReference>
<dbReference type="OrthoDB" id="6784839at2759"/>
<reference evidence="3" key="2">
    <citation type="submission" date="2022-10" db="EMBL/GenBank/DDBJ databases">
        <authorList>
            <consortium name="ENA_rothamsted_submissions"/>
            <consortium name="culmorum"/>
            <person name="King R."/>
        </authorList>
    </citation>
    <scope>NUCLEOTIDE SEQUENCE</scope>
</reference>
<organism evidence="3 4">
    <name type="scientific">Phaedon cochleariae</name>
    <name type="common">Mustard beetle</name>
    <dbReference type="NCBI Taxonomy" id="80249"/>
    <lineage>
        <taxon>Eukaryota</taxon>
        <taxon>Metazoa</taxon>
        <taxon>Ecdysozoa</taxon>
        <taxon>Arthropoda</taxon>
        <taxon>Hexapoda</taxon>
        <taxon>Insecta</taxon>
        <taxon>Pterygota</taxon>
        <taxon>Neoptera</taxon>
        <taxon>Endopterygota</taxon>
        <taxon>Coleoptera</taxon>
        <taxon>Polyphaga</taxon>
        <taxon>Cucujiformia</taxon>
        <taxon>Chrysomeloidea</taxon>
        <taxon>Chrysomelidae</taxon>
        <taxon>Chrysomelinae</taxon>
        <taxon>Chrysomelini</taxon>
        <taxon>Phaedon</taxon>
    </lineage>
</organism>
<feature type="signal peptide" evidence="2">
    <location>
        <begin position="1"/>
        <end position="19"/>
    </location>
</feature>
<feature type="region of interest" description="Disordered" evidence="1">
    <location>
        <begin position="177"/>
        <end position="201"/>
    </location>
</feature>
<accession>A0A9P0DP22</accession>
<keyword evidence="4" id="KW-1185">Reference proteome</keyword>
<protein>
    <submittedName>
        <fullName evidence="3">Uncharacterized protein</fullName>
    </submittedName>
</protein>
<feature type="compositionally biased region" description="Low complexity" evidence="1">
    <location>
        <begin position="181"/>
        <end position="199"/>
    </location>
</feature>
<evidence type="ECO:0000256" key="2">
    <source>
        <dbReference type="SAM" id="SignalP"/>
    </source>
</evidence>
<dbReference type="AlphaFoldDB" id="A0A9P0DP22"/>
<gene>
    <name evidence="3" type="ORF">PHAECO_LOCUS7229</name>
</gene>
<dbReference type="EMBL" id="OU896709">
    <property type="protein sequence ID" value="CAH1160064.1"/>
    <property type="molecule type" value="Genomic_DNA"/>
</dbReference>
<proteinExistence type="predicted"/>
<evidence type="ECO:0000313" key="4">
    <source>
        <dbReference type="Proteomes" id="UP001153737"/>
    </source>
</evidence>